<organism evidence="1 2">
    <name type="scientific">Ruminiclostridium papyrosolvens DSM 2782</name>
    <dbReference type="NCBI Taxonomy" id="588581"/>
    <lineage>
        <taxon>Bacteria</taxon>
        <taxon>Bacillati</taxon>
        <taxon>Bacillota</taxon>
        <taxon>Clostridia</taxon>
        <taxon>Eubacteriales</taxon>
        <taxon>Oscillospiraceae</taxon>
        <taxon>Ruminiclostridium</taxon>
    </lineage>
</organism>
<comment type="caution">
    <text evidence="1">The sequence shown here is derived from an EMBL/GenBank/DDBJ whole genome shotgun (WGS) entry which is preliminary data.</text>
</comment>
<evidence type="ECO:0000313" key="1">
    <source>
        <dbReference type="EMBL" id="EGD49044.1"/>
    </source>
</evidence>
<evidence type="ECO:0000313" key="2">
    <source>
        <dbReference type="Proteomes" id="UP000003860"/>
    </source>
</evidence>
<accession>F1T962</accession>
<dbReference type="OrthoDB" id="9954006at2"/>
<keyword evidence="2" id="KW-1185">Reference proteome</keyword>
<proteinExistence type="predicted"/>
<reference evidence="1" key="2">
    <citation type="submission" date="2011-01" db="EMBL/GenBank/DDBJ databases">
        <title>The Non-contiguous Finished genome of Clostridium papyrosolvens.</title>
        <authorList>
            <person name="Lucas S."/>
            <person name="Copeland A."/>
            <person name="Lapidus A."/>
            <person name="Cheng J.-F."/>
            <person name="Goodwin L."/>
            <person name="Pitluck S."/>
            <person name="Misra M."/>
            <person name="Chertkov O."/>
            <person name="Detter J.C."/>
            <person name="Han C."/>
            <person name="Tapia R."/>
            <person name="Land M."/>
            <person name="Hauser L."/>
            <person name="Kyrpides N."/>
            <person name="Ivanova N."/>
            <person name="Pagani I."/>
            <person name="Mouttaki H."/>
            <person name="He Z."/>
            <person name="Zhou J."/>
            <person name="Hemme C.L."/>
            <person name="Woyke T."/>
        </authorList>
    </citation>
    <scope>NUCLEOTIDE SEQUENCE [LARGE SCALE GENOMIC DNA]</scope>
    <source>
        <strain evidence="1">DSM 2782</strain>
    </source>
</reference>
<dbReference type="Proteomes" id="UP000003860">
    <property type="component" value="Unassembled WGS sequence"/>
</dbReference>
<name>F1T962_9FIRM</name>
<dbReference type="AlphaFoldDB" id="F1T962"/>
<dbReference type="EMBL" id="ACXX02000002">
    <property type="protein sequence ID" value="EGD49044.1"/>
    <property type="molecule type" value="Genomic_DNA"/>
</dbReference>
<dbReference type="STRING" id="588581.Cpap_3473"/>
<gene>
    <name evidence="1" type="ORF">Cpap_3473</name>
</gene>
<reference evidence="1" key="1">
    <citation type="submission" date="2009-07" db="EMBL/GenBank/DDBJ databases">
        <authorList>
            <consortium name="US DOE Joint Genome Institute (JGI-PGF)"/>
            <person name="Lucas S."/>
            <person name="Copeland A."/>
            <person name="Lapidus A."/>
            <person name="Glavina del Rio T."/>
            <person name="Tice H."/>
            <person name="Bruce D."/>
            <person name="Goodwin L."/>
            <person name="Pitluck S."/>
            <person name="Larimer F."/>
            <person name="Land M.L."/>
            <person name="Mouttaki H."/>
            <person name="He Z."/>
            <person name="Zhou J."/>
            <person name="Hemme C.L."/>
        </authorList>
    </citation>
    <scope>NUCLEOTIDE SEQUENCE [LARGE SCALE GENOMIC DNA]</scope>
    <source>
        <strain evidence="1">DSM 2782</strain>
    </source>
</reference>
<dbReference type="RefSeq" id="WP_004617126.1">
    <property type="nucleotide sequence ID" value="NZ_ACXX02000002.1"/>
</dbReference>
<protein>
    <submittedName>
        <fullName evidence="1">Uncharacterized protein</fullName>
    </submittedName>
</protein>
<sequence>MCGPNSDSLITEIVVAAVSNEKFFESMTTEEKVKSVAELYKLLQHAIEEHEHH</sequence>